<organism evidence="11 12">
    <name type="scientific">Candidatus Nitrosacidococcus tergens</name>
    <dbReference type="NCBI Taxonomy" id="553981"/>
    <lineage>
        <taxon>Bacteria</taxon>
        <taxon>Pseudomonadati</taxon>
        <taxon>Pseudomonadota</taxon>
        <taxon>Gammaproteobacteria</taxon>
        <taxon>Chromatiales</taxon>
        <taxon>Chromatiaceae</taxon>
        <taxon>Candidatus Nitrosacidococcus</taxon>
    </lineage>
</organism>
<dbReference type="GO" id="GO:0003676">
    <property type="term" value="F:nucleic acid binding"/>
    <property type="evidence" value="ECO:0007669"/>
    <property type="project" value="InterPro"/>
</dbReference>
<keyword evidence="5 11" id="KW-0808">Transferase</keyword>
<dbReference type="KEGG" id="ntg:NSCAC_0791"/>
<dbReference type="NCBIfam" id="NF004226">
    <property type="entry name" value="PRK05673.1"/>
    <property type="match status" value="1"/>
</dbReference>
<dbReference type="Pfam" id="PF07733">
    <property type="entry name" value="DNA_pol3_alpha"/>
    <property type="match status" value="1"/>
</dbReference>
<keyword evidence="12" id="KW-1185">Reference proteome</keyword>
<reference evidence="11 12" key="1">
    <citation type="submission" date="2020-03" db="EMBL/GenBank/DDBJ databases">
        <authorList>
            <person name="Picone N."/>
        </authorList>
    </citation>
    <scope>NUCLEOTIDE SEQUENCE [LARGE SCALE GENOMIC DNA]</scope>
    <source>
        <strain evidence="11">NSCAC1</strain>
    </source>
</reference>
<evidence type="ECO:0000256" key="2">
    <source>
        <dbReference type="ARBA" id="ARBA00012417"/>
    </source>
</evidence>
<dbReference type="GO" id="GO:0003887">
    <property type="term" value="F:DNA-directed DNA polymerase activity"/>
    <property type="evidence" value="ECO:0007669"/>
    <property type="project" value="UniProtKB-KW"/>
</dbReference>
<dbReference type="AlphaFoldDB" id="A0A7G1Q947"/>
<dbReference type="FunFam" id="1.10.10.1600:FF:000001">
    <property type="entry name" value="DNA polymerase III subunit alpha"/>
    <property type="match status" value="1"/>
</dbReference>
<keyword evidence="6 11" id="KW-0548">Nucleotidyltransferase</keyword>
<dbReference type="GO" id="GO:0005737">
    <property type="term" value="C:cytoplasm"/>
    <property type="evidence" value="ECO:0007669"/>
    <property type="project" value="UniProtKB-SubCell"/>
</dbReference>
<dbReference type="InterPro" id="IPR016195">
    <property type="entry name" value="Pol/histidinol_Pase-like"/>
</dbReference>
<evidence type="ECO:0000256" key="3">
    <source>
        <dbReference type="ARBA" id="ARBA00019114"/>
    </source>
</evidence>
<dbReference type="InterPro" id="IPR003141">
    <property type="entry name" value="Pol/His_phosphatase_N"/>
</dbReference>
<dbReference type="InterPro" id="IPR049821">
    <property type="entry name" value="PolIIIA_DnaE1_PHP"/>
</dbReference>
<gene>
    <name evidence="11" type="primary">dnaE</name>
    <name evidence="11" type="ORF">NSCAC_0791</name>
</gene>
<dbReference type="CDD" id="cd04485">
    <property type="entry name" value="DnaE_OBF"/>
    <property type="match status" value="1"/>
</dbReference>
<dbReference type="Gene3D" id="1.10.10.1600">
    <property type="entry name" value="Bacterial DNA polymerase III alpha subunit, thumb domain"/>
    <property type="match status" value="1"/>
</dbReference>
<evidence type="ECO:0000256" key="6">
    <source>
        <dbReference type="ARBA" id="ARBA00022695"/>
    </source>
</evidence>
<dbReference type="InterPro" id="IPR041931">
    <property type="entry name" value="DNA_pol3_alpha_thumb_dom"/>
</dbReference>
<dbReference type="InterPro" id="IPR004365">
    <property type="entry name" value="NA-bd_OB_tRNA"/>
</dbReference>
<dbReference type="PANTHER" id="PTHR32294:SF0">
    <property type="entry name" value="DNA POLYMERASE III SUBUNIT ALPHA"/>
    <property type="match status" value="1"/>
</dbReference>
<protein>
    <recommendedName>
        <fullName evidence="3">DNA polymerase III subunit alpha</fullName>
        <ecNumber evidence="2">2.7.7.7</ecNumber>
    </recommendedName>
</protein>
<dbReference type="InterPro" id="IPR004013">
    <property type="entry name" value="PHP_dom"/>
</dbReference>
<dbReference type="Pfam" id="PF14579">
    <property type="entry name" value="HHH_6"/>
    <property type="match status" value="1"/>
</dbReference>
<keyword evidence="8" id="KW-0239">DNA-directed DNA polymerase</keyword>
<dbReference type="SMART" id="SM00481">
    <property type="entry name" value="POLIIIAc"/>
    <property type="match status" value="1"/>
</dbReference>
<dbReference type="FunFam" id="1.10.150.870:FF:000001">
    <property type="entry name" value="DNA polymerase III subunit alpha"/>
    <property type="match status" value="1"/>
</dbReference>
<comment type="subcellular location">
    <subcellularLocation>
        <location evidence="1">Cytoplasm</location>
    </subcellularLocation>
</comment>
<dbReference type="GO" id="GO:0008408">
    <property type="term" value="F:3'-5' exonuclease activity"/>
    <property type="evidence" value="ECO:0007669"/>
    <property type="project" value="InterPro"/>
</dbReference>
<dbReference type="Gene3D" id="3.20.20.140">
    <property type="entry name" value="Metal-dependent hydrolases"/>
    <property type="match status" value="1"/>
</dbReference>
<dbReference type="GO" id="GO:0006260">
    <property type="term" value="P:DNA replication"/>
    <property type="evidence" value="ECO:0007669"/>
    <property type="project" value="UniProtKB-KW"/>
</dbReference>
<dbReference type="Pfam" id="PF17657">
    <property type="entry name" value="DNA_pol3_finger"/>
    <property type="match status" value="1"/>
</dbReference>
<evidence type="ECO:0000313" key="12">
    <source>
        <dbReference type="Proteomes" id="UP000516072"/>
    </source>
</evidence>
<dbReference type="Pfam" id="PF01336">
    <property type="entry name" value="tRNA_anti-codon"/>
    <property type="match status" value="1"/>
</dbReference>
<dbReference type="Proteomes" id="UP000516072">
    <property type="component" value="Chromosome"/>
</dbReference>
<evidence type="ECO:0000256" key="7">
    <source>
        <dbReference type="ARBA" id="ARBA00022705"/>
    </source>
</evidence>
<dbReference type="SUPFAM" id="SSF89550">
    <property type="entry name" value="PHP domain-like"/>
    <property type="match status" value="1"/>
</dbReference>
<dbReference type="InterPro" id="IPR004805">
    <property type="entry name" value="DnaE2/DnaE/PolC"/>
</dbReference>
<dbReference type="InterPro" id="IPR011708">
    <property type="entry name" value="DNA_pol3_alpha_NTPase_dom"/>
</dbReference>
<dbReference type="RefSeq" id="WP_197745097.1">
    <property type="nucleotide sequence ID" value="NZ_LR778175.1"/>
</dbReference>
<dbReference type="NCBIfam" id="TIGR00594">
    <property type="entry name" value="polc"/>
    <property type="match status" value="1"/>
</dbReference>
<evidence type="ECO:0000256" key="8">
    <source>
        <dbReference type="ARBA" id="ARBA00022932"/>
    </source>
</evidence>
<sequence length="1157" mass="131048">MSFVHLRLHTEYSMVDGLVRIKPLIQAALRAKMPALAITDQNNIFGIVKFYRSACTAGIKPIIGADFLLASQEENNHFSRFTLLCQNHVGYQNLSYLLSRAYRERQVQGTPYIQWDWIKDHNEGLIVLSGGYEGNIGQALLSNNTNKSKQLLANWSKQFPDRFYLELHRTGRENEEQYLHAAVDLALVSGIPVVATNNVRFLHQDDFEAHEARICIHEGWTLNDPRRTYPCSNQQYFRTPLEMEALFSDLPEALENTIEIAKRCNLEITLGANYLPDFPIPEEAETTELFLQSEAKNGLIKRLNQLYPKQEDQRVHQDRYESRLAKELAVIEQMGFAGYFLIVADFIHWAKENKIPVGPGRGSGAGSLVAYALGITDLDPLAFDLLFERFLNPERVSLPDFDVDFCMERRDKVIDYVSQRYGQDRVSQIITYGSMAAKAVVRDVGRVLGHPYGFVDQIAKLIPFDPRMTLEKALKESEGLAARYQTEEEVRFLIDLAKKLEGITRNAGKHAGGIVIAPKKIIEYVPDYCEQGASGGVTQFDKDDLEAIGLVKFDFLGLRTLTILDWALTAINRQRSAENLPLLDLATLPRDDKKTYSLLKKCATTAIFQLESRGIKDLIKRLQPDCFEDIIALVALFRPGPLQSGMVDDYINRKHGRAKVSYFHPDLAPILKPTYGVIVYQEQVMQIAQVLAGYTLGNADLLRRAMGKKKPEEMAKQREIFITGAKSQNVDEQIATDIFDLMEKFAEYGFNKSHSAAYAFIAYQTAYLKAHYPAPYMAAVLSSDMDNTEKVVGFIEESKNMGLNILPPNINTSYYYFEAQNQTEIRYGLGAIKGVGKAALEGIIKDREQHGVYRDLFDFCSRIDLRKTNRRVLEVLIQAGALDIFGKNRATLEASLTHALSLAEQVSYNKAVGQNDLFGLNIISDKKEANSYLEIAPWDQEKQLILEKNALGYYLSGNPIDSHLSELKEITTATLRNIIGQSYLKRGRQQVVIGGLIESIRISKASQKGRNGFITLNDQSARLEVKVFAEVYNSNQKLIQPDQIVVIEGKSGWDSYTDQISVTAEHIYTLDQAREVFAKWLEINIDGTKLKRESIIELAQILTPFQQQEGCQIRISYHDNQIIVPIILGKQWYIRPTENLLSNLNLLSEIQYTKVHY</sequence>
<evidence type="ECO:0000256" key="9">
    <source>
        <dbReference type="ARBA" id="ARBA00049244"/>
    </source>
</evidence>
<evidence type="ECO:0000259" key="10">
    <source>
        <dbReference type="SMART" id="SM00481"/>
    </source>
</evidence>
<dbReference type="Pfam" id="PF02811">
    <property type="entry name" value="PHP"/>
    <property type="match status" value="1"/>
</dbReference>
<dbReference type="PANTHER" id="PTHR32294">
    <property type="entry name" value="DNA POLYMERASE III SUBUNIT ALPHA"/>
    <property type="match status" value="1"/>
</dbReference>
<feature type="domain" description="Polymerase/histidinol phosphatase N-terminal" evidence="10">
    <location>
        <begin position="4"/>
        <end position="71"/>
    </location>
</feature>
<keyword evidence="4" id="KW-0963">Cytoplasm</keyword>
<dbReference type="CDD" id="cd07433">
    <property type="entry name" value="PHP_PolIIIA_DnaE1"/>
    <property type="match status" value="1"/>
</dbReference>
<dbReference type="InterPro" id="IPR040982">
    <property type="entry name" value="DNA_pol3_finger"/>
</dbReference>
<evidence type="ECO:0000313" key="11">
    <source>
        <dbReference type="EMBL" id="CAB1275687.1"/>
    </source>
</evidence>
<accession>A0A7G1Q947</accession>
<evidence type="ECO:0000256" key="5">
    <source>
        <dbReference type="ARBA" id="ARBA00022679"/>
    </source>
</evidence>
<evidence type="ECO:0000256" key="4">
    <source>
        <dbReference type="ARBA" id="ARBA00022490"/>
    </source>
</evidence>
<name>A0A7G1Q947_9GAMM</name>
<proteinExistence type="predicted"/>
<keyword evidence="7" id="KW-0235">DNA replication</keyword>
<dbReference type="InterPro" id="IPR029460">
    <property type="entry name" value="DNAPol_HHH"/>
</dbReference>
<dbReference type="EMBL" id="LR778175">
    <property type="protein sequence ID" value="CAB1275687.1"/>
    <property type="molecule type" value="Genomic_DNA"/>
</dbReference>
<dbReference type="EC" id="2.7.7.7" evidence="2"/>
<dbReference type="Gene3D" id="1.10.150.870">
    <property type="match status" value="1"/>
</dbReference>
<evidence type="ECO:0000256" key="1">
    <source>
        <dbReference type="ARBA" id="ARBA00004496"/>
    </source>
</evidence>
<comment type="catalytic activity">
    <reaction evidence="9">
        <text>DNA(n) + a 2'-deoxyribonucleoside 5'-triphosphate = DNA(n+1) + diphosphate</text>
        <dbReference type="Rhea" id="RHEA:22508"/>
        <dbReference type="Rhea" id="RHEA-COMP:17339"/>
        <dbReference type="Rhea" id="RHEA-COMP:17340"/>
        <dbReference type="ChEBI" id="CHEBI:33019"/>
        <dbReference type="ChEBI" id="CHEBI:61560"/>
        <dbReference type="ChEBI" id="CHEBI:173112"/>
        <dbReference type="EC" id="2.7.7.7"/>
    </reaction>
</comment>